<feature type="domain" description="C2H2-type" evidence="9">
    <location>
        <begin position="368"/>
        <end position="395"/>
    </location>
</feature>
<dbReference type="PANTHER" id="PTHR24394:SF29">
    <property type="entry name" value="MYONEURIN"/>
    <property type="match status" value="1"/>
</dbReference>
<feature type="compositionally biased region" description="Polar residues" evidence="8">
    <location>
        <begin position="125"/>
        <end position="138"/>
    </location>
</feature>
<dbReference type="PROSITE" id="PS00028">
    <property type="entry name" value="ZINC_FINGER_C2H2_1"/>
    <property type="match status" value="3"/>
</dbReference>
<feature type="domain" description="C2H2-type" evidence="9">
    <location>
        <begin position="340"/>
        <end position="367"/>
    </location>
</feature>
<sequence length="447" mass="50040">MRLRSEGSPVRELDHPGSNVAESLGRGVKCELNSLALTEESDVHNLKTRHALLEETKHIEALRSRHFQQIKKNDQKGASPNPPDGAGMYLQAGTAFHRSFSSNSEEAHGDYRIGNQSLAEDMSPCGTSEENVGSADNNETCQEEVRSCHRINNAADEALHNQMLGDKETPQFAQPQYDLRDSQVNESTCLGFGSLRSDTEIVERTGPESVQLKDLKHNAEKDQHNSSITTSVLRNSHGHSSKVPEVFGDSSAFAKNSRQKPRARKEKALDMLLCNGNLENTKLFKCDYCGERFFLPRQLLVHFRVHYGGKFYTCDDCGKKFCQLGSLSTHLRTHTGARPFKCDLWGKGFCEKRTLSAHIRIHTGEKPYMCDLCGRRFIDLSGVFNHKRFHTGKKTLLVQCICVTESGVTSSMEILWSHGKVTATFQVLPGPESINARRRGSLLSFWL</sequence>
<dbReference type="InterPro" id="IPR013087">
    <property type="entry name" value="Znf_C2H2_type"/>
</dbReference>
<feature type="region of interest" description="Disordered" evidence="8">
    <location>
        <begin position="1"/>
        <end position="24"/>
    </location>
</feature>
<dbReference type="PROSITE" id="PS50157">
    <property type="entry name" value="ZINC_FINGER_C2H2_2"/>
    <property type="match status" value="4"/>
</dbReference>
<dbReference type="InterPro" id="IPR036236">
    <property type="entry name" value="Znf_C2H2_sf"/>
</dbReference>
<dbReference type="SUPFAM" id="SSF57667">
    <property type="entry name" value="beta-beta-alpha zinc fingers"/>
    <property type="match status" value="2"/>
</dbReference>
<reference evidence="10" key="1">
    <citation type="journal article" date="2023" name="G3 (Bethesda)">
        <title>A reference genome for the long-term kleptoplast-retaining sea slug Elysia crispata morphotype clarki.</title>
        <authorList>
            <person name="Eastman K.E."/>
            <person name="Pendleton A.L."/>
            <person name="Shaikh M.A."/>
            <person name="Suttiyut T."/>
            <person name="Ogas R."/>
            <person name="Tomko P."/>
            <person name="Gavelis G."/>
            <person name="Widhalm J.R."/>
            <person name="Wisecaver J.H."/>
        </authorList>
    </citation>
    <scope>NUCLEOTIDE SEQUENCE</scope>
    <source>
        <strain evidence="10">ECLA1</strain>
    </source>
</reference>
<feature type="domain" description="C2H2-type" evidence="9">
    <location>
        <begin position="312"/>
        <end position="339"/>
    </location>
</feature>
<organism evidence="10 11">
    <name type="scientific">Elysia crispata</name>
    <name type="common">lettuce slug</name>
    <dbReference type="NCBI Taxonomy" id="231223"/>
    <lineage>
        <taxon>Eukaryota</taxon>
        <taxon>Metazoa</taxon>
        <taxon>Spiralia</taxon>
        <taxon>Lophotrochozoa</taxon>
        <taxon>Mollusca</taxon>
        <taxon>Gastropoda</taxon>
        <taxon>Heterobranchia</taxon>
        <taxon>Euthyneura</taxon>
        <taxon>Panpulmonata</taxon>
        <taxon>Sacoglossa</taxon>
        <taxon>Placobranchoidea</taxon>
        <taxon>Plakobranchidae</taxon>
        <taxon>Elysia</taxon>
    </lineage>
</organism>
<dbReference type="GO" id="GO:0008270">
    <property type="term" value="F:zinc ion binding"/>
    <property type="evidence" value="ECO:0007669"/>
    <property type="project" value="UniProtKB-KW"/>
</dbReference>
<dbReference type="Proteomes" id="UP001283361">
    <property type="component" value="Unassembled WGS sequence"/>
</dbReference>
<dbReference type="GO" id="GO:0000981">
    <property type="term" value="F:DNA-binding transcription factor activity, RNA polymerase II-specific"/>
    <property type="evidence" value="ECO:0007669"/>
    <property type="project" value="TreeGrafter"/>
</dbReference>
<dbReference type="PANTHER" id="PTHR24394">
    <property type="entry name" value="ZINC FINGER PROTEIN"/>
    <property type="match status" value="1"/>
</dbReference>
<gene>
    <name evidence="10" type="ORF">RRG08_047340</name>
</gene>
<evidence type="ECO:0000256" key="2">
    <source>
        <dbReference type="ARBA" id="ARBA00022723"/>
    </source>
</evidence>
<evidence type="ECO:0000256" key="7">
    <source>
        <dbReference type="PROSITE-ProRule" id="PRU00042"/>
    </source>
</evidence>
<keyword evidence="4 7" id="KW-0863">Zinc-finger</keyword>
<dbReference type="AlphaFoldDB" id="A0AAE0ZRD2"/>
<protein>
    <recommendedName>
        <fullName evidence="9">C2H2-type domain-containing protein</fullName>
    </recommendedName>
</protein>
<keyword evidence="11" id="KW-1185">Reference proteome</keyword>
<evidence type="ECO:0000256" key="3">
    <source>
        <dbReference type="ARBA" id="ARBA00022737"/>
    </source>
</evidence>
<feature type="domain" description="C2H2-type" evidence="9">
    <location>
        <begin position="284"/>
        <end position="311"/>
    </location>
</feature>
<feature type="region of interest" description="Disordered" evidence="8">
    <location>
        <begin position="119"/>
        <end position="138"/>
    </location>
</feature>
<dbReference type="EMBL" id="JAWDGP010003478">
    <property type="protein sequence ID" value="KAK3773947.1"/>
    <property type="molecule type" value="Genomic_DNA"/>
</dbReference>
<evidence type="ECO:0000256" key="5">
    <source>
        <dbReference type="ARBA" id="ARBA00022833"/>
    </source>
</evidence>
<evidence type="ECO:0000256" key="8">
    <source>
        <dbReference type="SAM" id="MobiDB-lite"/>
    </source>
</evidence>
<comment type="subcellular location">
    <subcellularLocation>
        <location evidence="1">Nucleus</location>
    </subcellularLocation>
</comment>
<keyword evidence="6" id="KW-0539">Nucleus</keyword>
<name>A0AAE0ZRD2_9GAST</name>
<evidence type="ECO:0000259" key="9">
    <source>
        <dbReference type="PROSITE" id="PS50157"/>
    </source>
</evidence>
<evidence type="ECO:0000313" key="11">
    <source>
        <dbReference type="Proteomes" id="UP001283361"/>
    </source>
</evidence>
<dbReference type="SMART" id="SM00355">
    <property type="entry name" value="ZnF_C2H2"/>
    <property type="match status" value="4"/>
</dbReference>
<dbReference type="FunFam" id="3.30.160.60:FF:000690">
    <property type="entry name" value="Zinc finger protein 354C"/>
    <property type="match status" value="1"/>
</dbReference>
<dbReference type="GO" id="GO:0005634">
    <property type="term" value="C:nucleus"/>
    <property type="evidence" value="ECO:0007669"/>
    <property type="project" value="UniProtKB-SubCell"/>
</dbReference>
<dbReference type="Gene3D" id="3.30.160.60">
    <property type="entry name" value="Classic Zinc Finger"/>
    <property type="match status" value="3"/>
</dbReference>
<dbReference type="FunFam" id="3.30.160.60:FF:002343">
    <property type="entry name" value="Zinc finger protein 33A"/>
    <property type="match status" value="2"/>
</dbReference>
<keyword evidence="5" id="KW-0862">Zinc</keyword>
<keyword evidence="3" id="KW-0677">Repeat</keyword>
<dbReference type="Pfam" id="PF00096">
    <property type="entry name" value="zf-C2H2"/>
    <property type="match status" value="2"/>
</dbReference>
<feature type="region of interest" description="Disordered" evidence="8">
    <location>
        <begin position="69"/>
        <end position="89"/>
    </location>
</feature>
<keyword evidence="2" id="KW-0479">Metal-binding</keyword>
<evidence type="ECO:0000256" key="1">
    <source>
        <dbReference type="ARBA" id="ARBA00004123"/>
    </source>
</evidence>
<proteinExistence type="predicted"/>
<accession>A0AAE0ZRD2</accession>
<evidence type="ECO:0000313" key="10">
    <source>
        <dbReference type="EMBL" id="KAK3773947.1"/>
    </source>
</evidence>
<evidence type="ECO:0000256" key="6">
    <source>
        <dbReference type="ARBA" id="ARBA00023242"/>
    </source>
</evidence>
<comment type="caution">
    <text evidence="10">The sequence shown here is derived from an EMBL/GenBank/DDBJ whole genome shotgun (WGS) entry which is preliminary data.</text>
</comment>
<evidence type="ECO:0000256" key="4">
    <source>
        <dbReference type="ARBA" id="ARBA00022771"/>
    </source>
</evidence>